<gene>
    <name evidence="1" type="ORF">GCM10011335_24060</name>
</gene>
<comment type="caution">
    <text evidence="1">The sequence shown here is derived from an EMBL/GenBank/DDBJ whole genome shotgun (WGS) entry which is preliminary data.</text>
</comment>
<dbReference type="Proteomes" id="UP000613160">
    <property type="component" value="Unassembled WGS sequence"/>
</dbReference>
<name>A0A916XXL6_9HYPH</name>
<protein>
    <submittedName>
        <fullName evidence="1">Uncharacterized protein</fullName>
    </submittedName>
</protein>
<organism evidence="1 2">
    <name type="scientific">Aureimonas glaciei</name>
    <dbReference type="NCBI Taxonomy" id="1776957"/>
    <lineage>
        <taxon>Bacteria</taxon>
        <taxon>Pseudomonadati</taxon>
        <taxon>Pseudomonadota</taxon>
        <taxon>Alphaproteobacteria</taxon>
        <taxon>Hyphomicrobiales</taxon>
        <taxon>Aurantimonadaceae</taxon>
        <taxon>Aureimonas</taxon>
    </lineage>
</organism>
<dbReference type="AlphaFoldDB" id="A0A916XXL6"/>
<reference evidence="1" key="2">
    <citation type="submission" date="2020-09" db="EMBL/GenBank/DDBJ databases">
        <authorList>
            <person name="Sun Q."/>
            <person name="Zhou Y."/>
        </authorList>
    </citation>
    <scope>NUCLEOTIDE SEQUENCE</scope>
    <source>
        <strain evidence="1">CGMCC 1.15493</strain>
    </source>
</reference>
<dbReference type="EMBL" id="BMJJ01000005">
    <property type="protein sequence ID" value="GGD20323.1"/>
    <property type="molecule type" value="Genomic_DNA"/>
</dbReference>
<accession>A0A916XXL6</accession>
<proteinExistence type="predicted"/>
<sequence>MSIQPPETRPASTLPAMPFAGGLGDAMDLIVSLQLLWWSAAAKAQTQRASFLTRRCEAASRLPLALAERCPAGEALAIGQDYVEAVVVDYVDELARCAEAHALVAAESAARMRASVRTLSRDRAAQTVCP</sequence>
<evidence type="ECO:0000313" key="1">
    <source>
        <dbReference type="EMBL" id="GGD20323.1"/>
    </source>
</evidence>
<reference evidence="1" key="1">
    <citation type="journal article" date="2014" name="Int. J. Syst. Evol. Microbiol.">
        <title>Complete genome sequence of Corynebacterium casei LMG S-19264T (=DSM 44701T), isolated from a smear-ripened cheese.</title>
        <authorList>
            <consortium name="US DOE Joint Genome Institute (JGI-PGF)"/>
            <person name="Walter F."/>
            <person name="Albersmeier A."/>
            <person name="Kalinowski J."/>
            <person name="Ruckert C."/>
        </authorList>
    </citation>
    <scope>NUCLEOTIDE SEQUENCE</scope>
    <source>
        <strain evidence="1">CGMCC 1.15493</strain>
    </source>
</reference>
<evidence type="ECO:0000313" key="2">
    <source>
        <dbReference type="Proteomes" id="UP000613160"/>
    </source>
</evidence>
<keyword evidence="2" id="KW-1185">Reference proteome</keyword>
<dbReference type="RefSeq" id="WP_188850865.1">
    <property type="nucleotide sequence ID" value="NZ_BMJJ01000005.1"/>
</dbReference>